<evidence type="ECO:0000259" key="2">
    <source>
        <dbReference type="Pfam" id="PF02517"/>
    </source>
</evidence>
<feature type="domain" description="CAAX prenyl protease 2/Lysostaphin resistance protein A-like" evidence="2">
    <location>
        <begin position="115"/>
        <end position="213"/>
    </location>
</feature>
<dbReference type="Proteomes" id="UP000828390">
    <property type="component" value="Unassembled WGS sequence"/>
</dbReference>
<dbReference type="Pfam" id="PF02517">
    <property type="entry name" value="Rce1-like"/>
    <property type="match status" value="1"/>
</dbReference>
<evidence type="ECO:0000256" key="1">
    <source>
        <dbReference type="SAM" id="Phobius"/>
    </source>
</evidence>
<feature type="transmembrane region" description="Helical" evidence="1">
    <location>
        <begin position="144"/>
        <end position="164"/>
    </location>
</feature>
<accession>A0A9D4EI83</accession>
<dbReference type="EMBL" id="JAIWYP010000009">
    <property type="protein sequence ID" value="KAH3778794.1"/>
    <property type="molecule type" value="Genomic_DNA"/>
</dbReference>
<keyword evidence="1" id="KW-1133">Transmembrane helix</keyword>
<name>A0A9D4EI83_DREPO</name>
<evidence type="ECO:0000313" key="3">
    <source>
        <dbReference type="EMBL" id="KAH3778794.1"/>
    </source>
</evidence>
<protein>
    <recommendedName>
        <fullName evidence="2">CAAX prenyl protease 2/Lysostaphin resistance protein A-like domain-containing protein</fullName>
    </recommendedName>
</protein>
<organism evidence="4 5">
    <name type="scientific">Dreissena polymorpha</name>
    <name type="common">Zebra mussel</name>
    <name type="synonym">Mytilus polymorpha</name>
    <dbReference type="NCBI Taxonomy" id="45954"/>
    <lineage>
        <taxon>Eukaryota</taxon>
        <taxon>Metazoa</taxon>
        <taxon>Spiralia</taxon>
        <taxon>Lophotrochozoa</taxon>
        <taxon>Mollusca</taxon>
        <taxon>Bivalvia</taxon>
        <taxon>Autobranchia</taxon>
        <taxon>Heteroconchia</taxon>
        <taxon>Euheterodonta</taxon>
        <taxon>Imparidentia</taxon>
        <taxon>Neoheterodontei</taxon>
        <taxon>Myida</taxon>
        <taxon>Dreissenoidea</taxon>
        <taxon>Dreissenidae</taxon>
        <taxon>Dreissena</taxon>
    </lineage>
</organism>
<evidence type="ECO:0000313" key="5">
    <source>
        <dbReference type="Proteomes" id="UP000828390"/>
    </source>
</evidence>
<dbReference type="InterPro" id="IPR042150">
    <property type="entry name" value="MmRce1-like"/>
</dbReference>
<dbReference type="AlphaFoldDB" id="A0A9D4EI83"/>
<keyword evidence="1" id="KW-0812">Transmembrane</keyword>
<dbReference type="PANTHER" id="PTHR35797">
    <property type="entry name" value="PROTEASE-RELATED"/>
    <property type="match status" value="1"/>
</dbReference>
<reference evidence="4" key="2">
    <citation type="submission" date="2020-11" db="EMBL/GenBank/DDBJ databases">
        <authorList>
            <person name="McCartney M.A."/>
            <person name="Auch B."/>
            <person name="Kono T."/>
            <person name="Mallez S."/>
            <person name="Becker A."/>
            <person name="Gohl D.M."/>
            <person name="Silverstein K.A.T."/>
            <person name="Koren S."/>
            <person name="Bechman K.B."/>
            <person name="Herman A."/>
            <person name="Abrahante J.E."/>
            <person name="Garbe J."/>
        </authorList>
    </citation>
    <scope>NUCLEOTIDE SEQUENCE</scope>
    <source>
        <strain evidence="4">Duluth1</strain>
        <tissue evidence="4">Whole animal</tissue>
    </source>
</reference>
<dbReference type="OrthoDB" id="9981470at2759"/>
<sequence>MATECFLFGGFVIITTAIWVYVLRERPFEFLAYAMFLPGATALVWSFFKGTLREFVWMTSGLDQPVSSIVYSIVSMVMVVALVQMCVKVSSHIGWAQKVEMRASAIHGHNRNYVSGFMRAAGEEVGWRCFLLPCLVQRYSTNQAILICGVFWGLFHVPVMVLLMSLTKPQRPRTTAIVQCVSCVFAAFTHGWVAIKSGYSMWPASVMHWFWNVYNPTVLGSIYTNTPGHYTGEQWKINGEGLMGCLVMAPVVAIICIEQNNWTL</sequence>
<proteinExistence type="predicted"/>
<feature type="transmembrane region" description="Helical" evidence="1">
    <location>
        <begin position="176"/>
        <end position="195"/>
    </location>
</feature>
<feature type="transmembrane region" description="Helical" evidence="1">
    <location>
        <begin position="6"/>
        <end position="23"/>
    </location>
</feature>
<dbReference type="EMBL" id="JAIWYP010000009">
    <property type="protein sequence ID" value="KAH3779036.1"/>
    <property type="molecule type" value="Genomic_DNA"/>
</dbReference>
<keyword evidence="5" id="KW-1185">Reference proteome</keyword>
<feature type="transmembrane region" description="Helical" evidence="1">
    <location>
        <begin position="30"/>
        <end position="48"/>
    </location>
</feature>
<keyword evidence="1" id="KW-0472">Membrane</keyword>
<dbReference type="GO" id="GO:0004175">
    <property type="term" value="F:endopeptidase activity"/>
    <property type="evidence" value="ECO:0007669"/>
    <property type="project" value="UniProtKB-ARBA"/>
</dbReference>
<dbReference type="PANTHER" id="PTHR35797:SF1">
    <property type="entry name" value="PROTEASE"/>
    <property type="match status" value="1"/>
</dbReference>
<dbReference type="GO" id="GO:0080120">
    <property type="term" value="P:CAAX-box protein maturation"/>
    <property type="evidence" value="ECO:0007669"/>
    <property type="project" value="UniProtKB-ARBA"/>
</dbReference>
<comment type="caution">
    <text evidence="4">The sequence shown here is derived from an EMBL/GenBank/DDBJ whole genome shotgun (WGS) entry which is preliminary data.</text>
</comment>
<gene>
    <name evidence="3" type="ORF">DPMN_180265</name>
    <name evidence="4" type="ORF">DPMN_180515</name>
</gene>
<reference evidence="4" key="1">
    <citation type="journal article" date="2019" name="bioRxiv">
        <title>The Genome of the Zebra Mussel, Dreissena polymorpha: A Resource for Invasive Species Research.</title>
        <authorList>
            <person name="McCartney M.A."/>
            <person name="Auch B."/>
            <person name="Kono T."/>
            <person name="Mallez S."/>
            <person name="Zhang Y."/>
            <person name="Obille A."/>
            <person name="Becker A."/>
            <person name="Abrahante J.E."/>
            <person name="Garbe J."/>
            <person name="Badalamenti J.P."/>
            <person name="Herman A."/>
            <person name="Mangelson H."/>
            <person name="Liachko I."/>
            <person name="Sullivan S."/>
            <person name="Sone E.D."/>
            <person name="Koren S."/>
            <person name="Silverstein K.A.T."/>
            <person name="Beckman K.B."/>
            <person name="Gohl D.M."/>
        </authorList>
    </citation>
    <scope>NUCLEOTIDE SEQUENCE</scope>
    <source>
        <strain evidence="4">Duluth1</strain>
        <tissue evidence="4">Whole animal</tissue>
    </source>
</reference>
<dbReference type="InterPro" id="IPR003675">
    <property type="entry name" value="Rce1/LyrA-like_dom"/>
</dbReference>
<feature type="transmembrane region" description="Helical" evidence="1">
    <location>
        <begin position="68"/>
        <end position="87"/>
    </location>
</feature>
<evidence type="ECO:0000313" key="4">
    <source>
        <dbReference type="EMBL" id="KAH3779036.1"/>
    </source>
</evidence>